<evidence type="ECO:0008006" key="3">
    <source>
        <dbReference type="Google" id="ProtNLM"/>
    </source>
</evidence>
<proteinExistence type="predicted"/>
<dbReference type="InterPro" id="IPR026374">
    <property type="entry name" value="Cyano_PEP"/>
</dbReference>
<accession>A0A401IIH6</accession>
<comment type="caution">
    <text evidence="1">The sequence shown here is derived from an EMBL/GenBank/DDBJ whole genome shotgun (WGS) entry which is preliminary data.</text>
</comment>
<keyword evidence="2" id="KW-1185">Reference proteome</keyword>
<evidence type="ECO:0000313" key="2">
    <source>
        <dbReference type="Proteomes" id="UP000287247"/>
    </source>
</evidence>
<gene>
    <name evidence="1" type="ORF">AsFPU1_2498</name>
</gene>
<organism evidence="1 2">
    <name type="scientific">Aphanothece sacrum FPU1</name>
    <dbReference type="NCBI Taxonomy" id="1920663"/>
    <lineage>
        <taxon>Bacteria</taxon>
        <taxon>Bacillati</taxon>
        <taxon>Cyanobacteriota</taxon>
        <taxon>Cyanophyceae</taxon>
        <taxon>Oscillatoriophycideae</taxon>
        <taxon>Chroococcales</taxon>
        <taxon>Aphanothecaceae</taxon>
        <taxon>Aphanothece</taxon>
    </lineage>
</organism>
<dbReference type="NCBIfam" id="TIGR04155">
    <property type="entry name" value="cyano_PEP"/>
    <property type="match status" value="1"/>
</dbReference>
<dbReference type="AlphaFoldDB" id="A0A401IIH6"/>
<reference evidence="2" key="1">
    <citation type="submission" date="2017-05" db="EMBL/GenBank/DDBJ databases">
        <title>Physiological properties and genetic analysis related to exopolysaccharide production of fresh-water unicellular cyanobacterium Aphanothece sacrum, Suizenji Nori, that has been cultured as a food source in Japan.</title>
        <authorList>
            <person name="Kanesaki Y."/>
            <person name="Yoshikawa S."/>
            <person name="Ohki K."/>
        </authorList>
    </citation>
    <scope>NUCLEOTIDE SEQUENCE [LARGE SCALE GENOMIC DNA]</scope>
    <source>
        <strain evidence="2">FPU1</strain>
    </source>
</reference>
<sequence length="154" mass="15802">MSAGVQGSITPILLTGGSGNFTAIAGNTLVFSGPTSFGRVSFGGSNTFSLAANSTEFAGLYWDAQNGEFRMPVGYNYNNGSAFIRYSGANSPLVGTPISGGASGTFTRTYDFSITVDSVTQSVPEPLTILGAGAAISFGTAFKRKLAQKKDKAA</sequence>
<dbReference type="Proteomes" id="UP000287247">
    <property type="component" value="Unassembled WGS sequence"/>
</dbReference>
<dbReference type="EMBL" id="BDQK01000013">
    <property type="protein sequence ID" value="GBF81088.1"/>
    <property type="molecule type" value="Genomic_DNA"/>
</dbReference>
<evidence type="ECO:0000313" key="1">
    <source>
        <dbReference type="EMBL" id="GBF81088.1"/>
    </source>
</evidence>
<name>A0A401IIH6_APHSA</name>
<protein>
    <recommendedName>
        <fullName evidence="3">PEP-CTERM protein-sorting domain-containing protein</fullName>
    </recommendedName>
</protein>